<name>A0AAW1VR23_RUBAR</name>
<organism evidence="1 2">
    <name type="scientific">Rubus argutus</name>
    <name type="common">Southern blackberry</name>
    <dbReference type="NCBI Taxonomy" id="59490"/>
    <lineage>
        <taxon>Eukaryota</taxon>
        <taxon>Viridiplantae</taxon>
        <taxon>Streptophyta</taxon>
        <taxon>Embryophyta</taxon>
        <taxon>Tracheophyta</taxon>
        <taxon>Spermatophyta</taxon>
        <taxon>Magnoliopsida</taxon>
        <taxon>eudicotyledons</taxon>
        <taxon>Gunneridae</taxon>
        <taxon>Pentapetalae</taxon>
        <taxon>rosids</taxon>
        <taxon>fabids</taxon>
        <taxon>Rosales</taxon>
        <taxon>Rosaceae</taxon>
        <taxon>Rosoideae</taxon>
        <taxon>Rosoideae incertae sedis</taxon>
        <taxon>Rubus</taxon>
    </lineage>
</organism>
<accession>A0AAW1VR23</accession>
<sequence>MRAIPNFSPNLDFSTWVSKNLYKIITVVAQNIGDTAALLCFQTQAQATERIQMPQLDEKNIKGIGRERLKGGRCYQLGTPKCHRIGASKLLSSCPLNNNLNWVFGFSDFGVFAL</sequence>
<comment type="caution">
    <text evidence="1">The sequence shown here is derived from an EMBL/GenBank/DDBJ whole genome shotgun (WGS) entry which is preliminary data.</text>
</comment>
<reference evidence="1 2" key="1">
    <citation type="journal article" date="2023" name="G3 (Bethesda)">
        <title>A chromosome-length genome assembly and annotation of blackberry (Rubus argutus, cv. 'Hillquist').</title>
        <authorList>
            <person name="Bruna T."/>
            <person name="Aryal R."/>
            <person name="Dudchenko O."/>
            <person name="Sargent D.J."/>
            <person name="Mead D."/>
            <person name="Buti M."/>
            <person name="Cavallini A."/>
            <person name="Hytonen T."/>
            <person name="Andres J."/>
            <person name="Pham M."/>
            <person name="Weisz D."/>
            <person name="Mascagni F."/>
            <person name="Usai G."/>
            <person name="Natali L."/>
            <person name="Bassil N."/>
            <person name="Fernandez G.E."/>
            <person name="Lomsadze A."/>
            <person name="Armour M."/>
            <person name="Olukolu B."/>
            <person name="Poorten T."/>
            <person name="Britton C."/>
            <person name="Davik J."/>
            <person name="Ashrafi H."/>
            <person name="Aiden E.L."/>
            <person name="Borodovsky M."/>
            <person name="Worthington M."/>
        </authorList>
    </citation>
    <scope>NUCLEOTIDE SEQUENCE [LARGE SCALE GENOMIC DNA]</scope>
    <source>
        <strain evidence="1">PI 553951</strain>
    </source>
</reference>
<protein>
    <submittedName>
        <fullName evidence="1">Uncharacterized protein</fullName>
    </submittedName>
</protein>
<proteinExistence type="predicted"/>
<evidence type="ECO:0000313" key="1">
    <source>
        <dbReference type="EMBL" id="KAK9906005.1"/>
    </source>
</evidence>
<evidence type="ECO:0000313" key="2">
    <source>
        <dbReference type="Proteomes" id="UP001457282"/>
    </source>
</evidence>
<dbReference type="AlphaFoldDB" id="A0AAW1VR23"/>
<dbReference type="EMBL" id="JBEDUW010000120">
    <property type="protein sequence ID" value="KAK9906005.1"/>
    <property type="molecule type" value="Genomic_DNA"/>
</dbReference>
<dbReference type="Proteomes" id="UP001457282">
    <property type="component" value="Unassembled WGS sequence"/>
</dbReference>
<gene>
    <name evidence="1" type="ORF">M0R45_000130</name>
</gene>
<keyword evidence="2" id="KW-1185">Reference proteome</keyword>